<dbReference type="EMBL" id="BPLR01021610">
    <property type="protein sequence ID" value="GIX91706.1"/>
    <property type="molecule type" value="Genomic_DNA"/>
</dbReference>
<comment type="caution">
    <text evidence="1">The sequence shown here is derived from an EMBL/GenBank/DDBJ whole genome shotgun (WGS) entry which is preliminary data.</text>
</comment>
<dbReference type="AlphaFoldDB" id="A0AAV4P7N6"/>
<proteinExistence type="predicted"/>
<evidence type="ECO:0000313" key="1">
    <source>
        <dbReference type="EMBL" id="GIX91706.1"/>
    </source>
</evidence>
<keyword evidence="2" id="KW-1185">Reference proteome</keyword>
<evidence type="ECO:0000313" key="2">
    <source>
        <dbReference type="Proteomes" id="UP001054945"/>
    </source>
</evidence>
<accession>A0AAV4P7N6</accession>
<name>A0AAV4P7N6_CAEEX</name>
<reference evidence="1 2" key="1">
    <citation type="submission" date="2021-06" db="EMBL/GenBank/DDBJ databases">
        <title>Caerostris extrusa draft genome.</title>
        <authorList>
            <person name="Kono N."/>
            <person name="Arakawa K."/>
        </authorList>
    </citation>
    <scope>NUCLEOTIDE SEQUENCE [LARGE SCALE GENOMIC DNA]</scope>
</reference>
<gene>
    <name evidence="1" type="ORF">CEXT_757791</name>
</gene>
<dbReference type="Proteomes" id="UP001054945">
    <property type="component" value="Unassembled WGS sequence"/>
</dbReference>
<protein>
    <submittedName>
        <fullName evidence="1">Uncharacterized protein</fullName>
    </submittedName>
</protein>
<organism evidence="1 2">
    <name type="scientific">Caerostris extrusa</name>
    <name type="common">Bark spider</name>
    <name type="synonym">Caerostris bankana</name>
    <dbReference type="NCBI Taxonomy" id="172846"/>
    <lineage>
        <taxon>Eukaryota</taxon>
        <taxon>Metazoa</taxon>
        <taxon>Ecdysozoa</taxon>
        <taxon>Arthropoda</taxon>
        <taxon>Chelicerata</taxon>
        <taxon>Arachnida</taxon>
        <taxon>Araneae</taxon>
        <taxon>Araneomorphae</taxon>
        <taxon>Entelegynae</taxon>
        <taxon>Araneoidea</taxon>
        <taxon>Araneidae</taxon>
        <taxon>Caerostris</taxon>
    </lineage>
</organism>
<sequence>MCGSSVLIFRFRFHRSGTEDSGDLFWFCLSLQLELSCPTSIRSKVFLDNFKFLDFQEVWGNSPTADTQLPIVSGHWYHRLQITRLLWSIKSLFELSYQCKEESQRTVLSVSASNAFARMPDHRSLWQGVIWVLLPFPNVCANWPQGFLCGDSDDLDHFCGDFG</sequence>